<proteinExistence type="predicted"/>
<evidence type="ECO:0000313" key="3">
    <source>
        <dbReference type="EMBL" id="GAK36181.1"/>
    </source>
</evidence>
<feature type="domain" description="DUF3805" evidence="1">
    <location>
        <begin position="7"/>
        <end position="162"/>
    </location>
</feature>
<evidence type="ECO:0000313" key="4">
    <source>
        <dbReference type="Proteomes" id="UP000027601"/>
    </source>
</evidence>
<feature type="domain" description="DUF3806" evidence="2">
    <location>
        <begin position="186"/>
        <end position="271"/>
    </location>
</feature>
<dbReference type="InterPro" id="IPR024266">
    <property type="entry name" value="DUF3806"/>
</dbReference>
<dbReference type="EMBL" id="BAJS01000005">
    <property type="protein sequence ID" value="GAK36181.1"/>
    <property type="molecule type" value="Genomic_DNA"/>
</dbReference>
<dbReference type="AlphaFoldDB" id="A0A069D1N4"/>
<dbReference type="OrthoDB" id="1024359at2"/>
<dbReference type="STRING" id="1121097.GCA_000428125_01709"/>
<reference evidence="3 4" key="1">
    <citation type="journal article" date="2015" name="Microbes Environ.">
        <title>Distribution and evolution of nitrogen fixation genes in the phylum bacteroidetes.</title>
        <authorList>
            <person name="Inoue J."/>
            <person name="Oshima K."/>
            <person name="Suda W."/>
            <person name="Sakamoto M."/>
            <person name="Iino T."/>
            <person name="Noda S."/>
            <person name="Hongoh Y."/>
            <person name="Hattori M."/>
            <person name="Ohkuma M."/>
        </authorList>
    </citation>
    <scope>NUCLEOTIDE SEQUENCE [LARGE SCALE GENOMIC DNA]</scope>
    <source>
        <strain evidence="3 4">JCM 15093</strain>
    </source>
</reference>
<dbReference type="InterPro" id="IPR024315">
    <property type="entry name" value="DUF3805"/>
</dbReference>
<gene>
    <name evidence="3" type="ORF">JCM15093_1326</name>
</gene>
<evidence type="ECO:0000259" key="1">
    <source>
        <dbReference type="Pfam" id="PF12712"/>
    </source>
</evidence>
<comment type="caution">
    <text evidence="3">The sequence shown here is derived from an EMBL/GenBank/DDBJ whole genome shotgun (WGS) entry which is preliminary data.</text>
</comment>
<organism evidence="3 4">
    <name type="scientific">Bacteroides graminisolvens DSM 19988 = JCM 15093</name>
    <dbReference type="NCBI Taxonomy" id="1121097"/>
    <lineage>
        <taxon>Bacteria</taxon>
        <taxon>Pseudomonadati</taxon>
        <taxon>Bacteroidota</taxon>
        <taxon>Bacteroidia</taxon>
        <taxon>Bacteroidales</taxon>
        <taxon>Bacteroidaceae</taxon>
        <taxon>Bacteroides</taxon>
    </lineage>
</organism>
<accession>A0A069D1N4</accession>
<dbReference type="RefSeq" id="WP_024996147.1">
    <property type="nucleotide sequence ID" value="NZ_ATZI01000005.1"/>
</dbReference>
<sequence>MEQQGNKFISPGGWFSMIYPNDWSEFEDREGSFLFYNPEKWTGNFRISAYKPSGKEAGNMDYGREFVKLELKENSAASLVTVGRLECAYSKEMFLEEEAYYVTHTWITGIRDVAFECSFTVPKGGDCTEAEAVIASLEARKEGEKYEAELIPVRLSEIFLINESYDFVASAVKDKLKKDFQGVEDDLENIQQIIKIGDIKQKQREVWLSFGMVVCTILCNEIEGFQWRTLIDGNREAPVLLHLESKVLIDPMKLVWSKVKNGEQPDVIEEYKQVMEQITK</sequence>
<evidence type="ECO:0000259" key="2">
    <source>
        <dbReference type="Pfam" id="PF12713"/>
    </source>
</evidence>
<dbReference type="Proteomes" id="UP000027601">
    <property type="component" value="Unassembled WGS sequence"/>
</dbReference>
<dbReference type="eggNOG" id="ENOG5033Q7U">
    <property type="taxonomic scope" value="Bacteria"/>
</dbReference>
<protein>
    <recommendedName>
        <fullName evidence="5">DUF3805 domain-containing protein</fullName>
    </recommendedName>
</protein>
<name>A0A069D1N4_9BACE</name>
<dbReference type="Gene3D" id="3.40.1000.10">
    <property type="entry name" value="Mog1/PsbP, alpha/beta/alpha sandwich"/>
    <property type="match status" value="1"/>
</dbReference>
<dbReference type="Pfam" id="PF12712">
    <property type="entry name" value="DUF3805"/>
    <property type="match status" value="1"/>
</dbReference>
<dbReference type="Gene3D" id="1.20.120.1090">
    <property type="match status" value="1"/>
</dbReference>
<keyword evidence="4" id="KW-1185">Reference proteome</keyword>
<dbReference type="Pfam" id="PF12713">
    <property type="entry name" value="DUF3806"/>
    <property type="match status" value="1"/>
</dbReference>
<evidence type="ECO:0008006" key="5">
    <source>
        <dbReference type="Google" id="ProtNLM"/>
    </source>
</evidence>